<dbReference type="SMART" id="SM00304">
    <property type="entry name" value="HAMP"/>
    <property type="match status" value="1"/>
</dbReference>
<evidence type="ECO:0000313" key="10">
    <source>
        <dbReference type="Proteomes" id="UP000480854"/>
    </source>
</evidence>
<evidence type="ECO:0000256" key="2">
    <source>
        <dbReference type="ARBA" id="ARBA00022475"/>
    </source>
</evidence>
<keyword evidence="10" id="KW-1185">Reference proteome</keyword>
<dbReference type="GO" id="GO:0005886">
    <property type="term" value="C:plasma membrane"/>
    <property type="evidence" value="ECO:0007669"/>
    <property type="project" value="UniProtKB-SubCell"/>
</dbReference>
<dbReference type="InterPro" id="IPR050189">
    <property type="entry name" value="MFS_Efflux_Transporters"/>
</dbReference>
<dbReference type="SUPFAM" id="SSF103473">
    <property type="entry name" value="MFS general substrate transporter"/>
    <property type="match status" value="1"/>
</dbReference>
<sequence>MKLSFIRRLNWMLTGVVSVLMLVSLAVQTNHVNALFRPLIEPELARKAEVVGSYVVAQIDRAVALGFELDKLVGVDELLSDALAANPDVKYLGLEIGGRLHAFAGTEEARSGPRLTAADAPPEGEHGRFLDTALALEGNAEARLHVGVDSGYVRSAMNEVVFDLGSVLIVAILLNIEILLLVVGTSVAAPLRRVTAVMKQAADGHLGVRVALRNRDEVGELSRAVDWALDSVQHKADMTASEQAMTKIGMMQRVVELRFAIFVFSLAEELTRTFLSVYIKQLFEPVPGLSMEMVIGAPIALFMLLWAVSQPIAGSVSERRGRRAVFLGGALLSFAGLVGSGLATDLVQLIVARCLTAIGYASVFISAQGFVIDATDPKQRAQAIAMYAGGILSAGVCGPAIGGVIAGQVGFRTTFLISAGLALLAAFMAWQVLPRVRSGQGKSSRGLRLSDAALCLRNPRFVGLAVFSAVPAKLGLTALLFFLLPLALDDQGVSQSWIGRVLLLYWLLMIVVSPMAAKLSDRSGQRIGFLVAGGLIAAGAAYVLSMPGSLGTALAGVALLGVAHAMLGAPQLAMLADVCVKERAALGETTVIGMFRLIERLGSVVAPFLAGLFLTHYGYAGALKGIGAVLAACVAVQLLLSAVFRPRPPSDLPPADLPPADFPQRTPA</sequence>
<evidence type="ECO:0000256" key="5">
    <source>
        <dbReference type="ARBA" id="ARBA00023136"/>
    </source>
</evidence>
<dbReference type="EMBL" id="QOKW01000004">
    <property type="protein sequence ID" value="KAA0682265.1"/>
    <property type="molecule type" value="Genomic_DNA"/>
</dbReference>
<evidence type="ECO:0000259" key="8">
    <source>
        <dbReference type="PROSITE" id="PS50885"/>
    </source>
</evidence>
<feature type="transmembrane region" description="Helical" evidence="6">
    <location>
        <begin position="557"/>
        <end position="580"/>
    </location>
</feature>
<feature type="transmembrane region" description="Helical" evidence="6">
    <location>
        <begin position="497"/>
        <end position="515"/>
    </location>
</feature>
<dbReference type="Pfam" id="PF07690">
    <property type="entry name" value="MFS_1"/>
    <property type="match status" value="1"/>
</dbReference>
<dbReference type="Proteomes" id="UP000480854">
    <property type="component" value="Unassembled WGS sequence"/>
</dbReference>
<evidence type="ECO:0000259" key="7">
    <source>
        <dbReference type="PROSITE" id="PS50850"/>
    </source>
</evidence>
<dbReference type="CDD" id="cd17325">
    <property type="entry name" value="MFS_MdtG_SLC18_like"/>
    <property type="match status" value="1"/>
</dbReference>
<feature type="transmembrane region" description="Helical" evidence="6">
    <location>
        <begin position="625"/>
        <end position="644"/>
    </location>
</feature>
<keyword evidence="4 6" id="KW-1133">Transmembrane helix</keyword>
<keyword evidence="5 6" id="KW-0472">Membrane</keyword>
<dbReference type="InterPro" id="IPR036259">
    <property type="entry name" value="MFS_trans_sf"/>
</dbReference>
<feature type="transmembrane region" description="Helical" evidence="6">
    <location>
        <begin position="291"/>
        <end position="312"/>
    </location>
</feature>
<feature type="transmembrane region" description="Helical" evidence="6">
    <location>
        <begin position="461"/>
        <end position="485"/>
    </location>
</feature>
<dbReference type="InterPro" id="IPR011701">
    <property type="entry name" value="MFS"/>
</dbReference>
<dbReference type="SUPFAM" id="SSF158472">
    <property type="entry name" value="HAMP domain-like"/>
    <property type="match status" value="1"/>
</dbReference>
<feature type="transmembrane region" description="Helical" evidence="6">
    <location>
        <begin position="415"/>
        <end position="433"/>
    </location>
</feature>
<dbReference type="Gene3D" id="6.10.340.10">
    <property type="match status" value="1"/>
</dbReference>
<feature type="transmembrane region" description="Helical" evidence="6">
    <location>
        <begin position="350"/>
        <end position="372"/>
    </location>
</feature>
<accession>A0A9W7NLI8</accession>
<dbReference type="InterPro" id="IPR003660">
    <property type="entry name" value="HAMP_dom"/>
</dbReference>
<evidence type="ECO:0000256" key="1">
    <source>
        <dbReference type="ARBA" id="ARBA00004651"/>
    </source>
</evidence>
<feature type="transmembrane region" description="Helical" evidence="6">
    <location>
        <begin position="384"/>
        <end position="409"/>
    </location>
</feature>
<dbReference type="Pfam" id="PF00672">
    <property type="entry name" value="HAMP"/>
    <property type="match status" value="1"/>
</dbReference>
<evidence type="ECO:0000256" key="4">
    <source>
        <dbReference type="ARBA" id="ARBA00022989"/>
    </source>
</evidence>
<comment type="subcellular location">
    <subcellularLocation>
        <location evidence="1">Cell membrane</location>
        <topology evidence="1">Multi-pass membrane protein</topology>
    </subcellularLocation>
</comment>
<dbReference type="OrthoDB" id="9788453at2"/>
<dbReference type="PROSITE" id="PS50850">
    <property type="entry name" value="MFS"/>
    <property type="match status" value="1"/>
</dbReference>
<evidence type="ECO:0000313" key="9">
    <source>
        <dbReference type="EMBL" id="KAA0682265.1"/>
    </source>
</evidence>
<feature type="transmembrane region" description="Helical" evidence="6">
    <location>
        <begin position="257"/>
        <end position="279"/>
    </location>
</feature>
<feature type="transmembrane region" description="Helical" evidence="6">
    <location>
        <begin position="527"/>
        <end position="545"/>
    </location>
</feature>
<feature type="domain" description="Major facilitator superfamily (MFS) profile" evidence="7">
    <location>
        <begin position="253"/>
        <end position="649"/>
    </location>
</feature>
<keyword evidence="3 6" id="KW-0812">Transmembrane</keyword>
<organism evidence="9 10">
    <name type="scientific">Roseomonas genomospecies 6</name>
    <dbReference type="NCBI Taxonomy" id="214106"/>
    <lineage>
        <taxon>Bacteria</taxon>
        <taxon>Pseudomonadati</taxon>
        <taxon>Pseudomonadota</taxon>
        <taxon>Alphaproteobacteria</taxon>
        <taxon>Acetobacterales</taxon>
        <taxon>Roseomonadaceae</taxon>
        <taxon>Roseomonas</taxon>
    </lineage>
</organism>
<feature type="transmembrane region" description="Helical" evidence="6">
    <location>
        <begin position="164"/>
        <end position="189"/>
    </location>
</feature>
<proteinExistence type="predicted"/>
<dbReference type="CDD" id="cd06225">
    <property type="entry name" value="HAMP"/>
    <property type="match status" value="1"/>
</dbReference>
<dbReference type="AlphaFoldDB" id="A0A9W7NLI8"/>
<feature type="transmembrane region" description="Helical" evidence="6">
    <location>
        <begin position="324"/>
        <end position="344"/>
    </location>
</feature>
<dbReference type="RefSeq" id="WP_149468167.1">
    <property type="nucleotide sequence ID" value="NZ_QOKW01000004.1"/>
</dbReference>
<reference evidence="9 10" key="1">
    <citation type="submission" date="2018-07" db="EMBL/GenBank/DDBJ databases">
        <title>Genome sequence of Azospirillum sp. ATCC 49961.</title>
        <authorList>
            <person name="Sant'Anna F.H."/>
            <person name="Baldani J.I."/>
            <person name="Zilli J.E."/>
            <person name="Reis V.M."/>
            <person name="Hartmann A."/>
            <person name="Cruz L."/>
            <person name="de Souza E.M."/>
            <person name="de Oliveira Pedrosa F."/>
            <person name="Passaglia L.M.P."/>
        </authorList>
    </citation>
    <scope>NUCLEOTIDE SEQUENCE [LARGE SCALE GENOMIC DNA]</scope>
    <source>
        <strain evidence="9 10">ATCC 49961</strain>
    </source>
</reference>
<feature type="transmembrane region" description="Helical" evidence="6">
    <location>
        <begin position="601"/>
        <end position="619"/>
    </location>
</feature>
<name>A0A9W7NLI8_9PROT</name>
<dbReference type="InterPro" id="IPR020846">
    <property type="entry name" value="MFS_dom"/>
</dbReference>
<dbReference type="GO" id="GO:0022857">
    <property type="term" value="F:transmembrane transporter activity"/>
    <property type="evidence" value="ECO:0007669"/>
    <property type="project" value="InterPro"/>
</dbReference>
<dbReference type="Gene3D" id="1.20.1250.20">
    <property type="entry name" value="MFS general substrate transporter like domains"/>
    <property type="match status" value="1"/>
</dbReference>
<evidence type="ECO:0000256" key="6">
    <source>
        <dbReference type="SAM" id="Phobius"/>
    </source>
</evidence>
<dbReference type="PANTHER" id="PTHR43124">
    <property type="entry name" value="PURINE EFFLUX PUMP PBUE"/>
    <property type="match status" value="1"/>
</dbReference>
<dbReference type="PROSITE" id="PS50885">
    <property type="entry name" value="HAMP"/>
    <property type="match status" value="1"/>
</dbReference>
<dbReference type="PANTHER" id="PTHR43124:SF3">
    <property type="entry name" value="CHLORAMPHENICOL EFFLUX PUMP RV0191"/>
    <property type="match status" value="1"/>
</dbReference>
<dbReference type="GO" id="GO:0007165">
    <property type="term" value="P:signal transduction"/>
    <property type="evidence" value="ECO:0007669"/>
    <property type="project" value="InterPro"/>
</dbReference>
<comment type="caution">
    <text evidence="9">The sequence shown here is derived from an EMBL/GenBank/DDBJ whole genome shotgun (WGS) entry which is preliminary data.</text>
</comment>
<keyword evidence="2" id="KW-1003">Cell membrane</keyword>
<gene>
    <name evidence="9" type="ORF">DS843_06910</name>
</gene>
<feature type="domain" description="HAMP" evidence="8">
    <location>
        <begin position="185"/>
        <end position="237"/>
    </location>
</feature>
<protein>
    <submittedName>
        <fullName evidence="9">MFS transporter</fullName>
    </submittedName>
</protein>
<evidence type="ECO:0000256" key="3">
    <source>
        <dbReference type="ARBA" id="ARBA00022692"/>
    </source>
</evidence>